<comment type="subunit">
    <text evidence="7 9">Part of the 50S ribosomal subunit.</text>
</comment>
<accession>A0A2A8D342</accession>
<evidence type="ECO:0000313" key="11">
    <source>
        <dbReference type="EMBL" id="PEN15365.1"/>
    </source>
</evidence>
<keyword evidence="2 7" id="KW-0699">rRNA-binding</keyword>
<dbReference type="GO" id="GO:0019843">
    <property type="term" value="F:rRNA binding"/>
    <property type="evidence" value="ECO:0007669"/>
    <property type="project" value="UniProtKB-UniRule"/>
</dbReference>
<dbReference type="GO" id="GO:0006412">
    <property type="term" value="P:translation"/>
    <property type="evidence" value="ECO:0007669"/>
    <property type="project" value="UniProtKB-UniRule"/>
</dbReference>
<evidence type="ECO:0000313" key="12">
    <source>
        <dbReference type="Proteomes" id="UP000220102"/>
    </source>
</evidence>
<keyword evidence="5 7" id="KW-0687">Ribonucleoprotein</keyword>
<evidence type="ECO:0000256" key="5">
    <source>
        <dbReference type="ARBA" id="ARBA00023274"/>
    </source>
</evidence>
<evidence type="ECO:0000256" key="2">
    <source>
        <dbReference type="ARBA" id="ARBA00022730"/>
    </source>
</evidence>
<dbReference type="InterPro" id="IPR036394">
    <property type="entry name" value="Ribosomal_uL22_sf"/>
</dbReference>
<evidence type="ECO:0000256" key="4">
    <source>
        <dbReference type="ARBA" id="ARBA00022980"/>
    </source>
</evidence>
<dbReference type="PANTHER" id="PTHR13501">
    <property type="entry name" value="CHLOROPLAST 50S RIBOSOMAL PROTEIN L22-RELATED"/>
    <property type="match status" value="1"/>
</dbReference>
<dbReference type="CDD" id="cd00336">
    <property type="entry name" value="Ribosomal_L22"/>
    <property type="match status" value="1"/>
</dbReference>
<evidence type="ECO:0000256" key="1">
    <source>
        <dbReference type="ARBA" id="ARBA00009451"/>
    </source>
</evidence>
<dbReference type="InterPro" id="IPR005727">
    <property type="entry name" value="Ribosomal_uL22_bac/chlpt-type"/>
</dbReference>
<keyword evidence="4 7" id="KW-0689">Ribosomal protein</keyword>
<dbReference type="HAMAP" id="MF_01331_B">
    <property type="entry name" value="Ribosomal_uL22_B"/>
    <property type="match status" value="1"/>
</dbReference>
<dbReference type="NCBIfam" id="TIGR01044">
    <property type="entry name" value="rplV_bact"/>
    <property type="match status" value="1"/>
</dbReference>
<dbReference type="InterPro" id="IPR001063">
    <property type="entry name" value="Ribosomal_uL22"/>
</dbReference>
<dbReference type="SUPFAM" id="SSF54843">
    <property type="entry name" value="Ribosomal protein L22"/>
    <property type="match status" value="1"/>
</dbReference>
<dbReference type="PROSITE" id="PS00464">
    <property type="entry name" value="RIBOSOMAL_L22"/>
    <property type="match status" value="1"/>
</dbReference>
<organism evidence="11 12">
    <name type="scientific">Longibacter salinarum</name>
    <dbReference type="NCBI Taxonomy" id="1850348"/>
    <lineage>
        <taxon>Bacteria</taxon>
        <taxon>Pseudomonadati</taxon>
        <taxon>Rhodothermota</taxon>
        <taxon>Rhodothermia</taxon>
        <taxon>Rhodothermales</taxon>
        <taxon>Salisaetaceae</taxon>
        <taxon>Longibacter</taxon>
    </lineage>
</organism>
<comment type="function">
    <text evidence="7 10">This protein binds specifically to 23S rRNA; its binding is stimulated by other ribosomal proteins, e.g., L4, L17, and L20. It is important during the early stages of 50S assembly. It makes multiple contacts with different domains of the 23S rRNA in the assembled 50S subunit and ribosome.</text>
</comment>
<evidence type="ECO:0000256" key="8">
    <source>
        <dbReference type="RuleBase" id="RU004005"/>
    </source>
</evidence>
<dbReference type="Pfam" id="PF00237">
    <property type="entry name" value="Ribosomal_L22"/>
    <property type="match status" value="1"/>
</dbReference>
<dbReference type="RefSeq" id="WP_098074264.1">
    <property type="nucleotide sequence ID" value="NZ_PDEQ01000001.1"/>
</dbReference>
<dbReference type="GO" id="GO:0022625">
    <property type="term" value="C:cytosolic large ribosomal subunit"/>
    <property type="evidence" value="ECO:0007669"/>
    <property type="project" value="TreeGrafter"/>
</dbReference>
<evidence type="ECO:0000256" key="3">
    <source>
        <dbReference type="ARBA" id="ARBA00022884"/>
    </source>
</evidence>
<protein>
    <recommendedName>
        <fullName evidence="6 7">Large ribosomal subunit protein uL22</fullName>
    </recommendedName>
</protein>
<evidence type="ECO:0000256" key="6">
    <source>
        <dbReference type="ARBA" id="ARBA00035207"/>
    </source>
</evidence>
<keyword evidence="12" id="KW-1185">Reference proteome</keyword>
<dbReference type="PANTHER" id="PTHR13501:SF8">
    <property type="entry name" value="LARGE RIBOSOMAL SUBUNIT PROTEIN UL22M"/>
    <property type="match status" value="1"/>
</dbReference>
<keyword evidence="3 7" id="KW-0694">RNA-binding</keyword>
<evidence type="ECO:0000256" key="10">
    <source>
        <dbReference type="RuleBase" id="RU004008"/>
    </source>
</evidence>
<sequence>MEARAIRKHIRSSPKKVRRIINLVRGKTVPEAISILDFMPQRATEPVQKTIWSAFYNLLDQEEERFNQGEVVIKEIRADEGPTFKRYQPRARGRAAPIRKHTTHLTVIVGVPQEAPEAEADVA</sequence>
<comment type="function">
    <text evidence="7">The globular domain of the protein is located near the polypeptide exit tunnel on the outside of the subunit, while an extended beta-hairpin is found that lines the wall of the exit tunnel in the center of the 70S ribosome.</text>
</comment>
<comment type="caution">
    <text evidence="11">The sequence shown here is derived from an EMBL/GenBank/DDBJ whole genome shotgun (WGS) entry which is preliminary data.</text>
</comment>
<name>A0A2A8D342_9BACT</name>
<dbReference type="Gene3D" id="3.90.470.10">
    <property type="entry name" value="Ribosomal protein L22/L17"/>
    <property type="match status" value="1"/>
</dbReference>
<dbReference type="GO" id="GO:0003735">
    <property type="term" value="F:structural constituent of ribosome"/>
    <property type="evidence" value="ECO:0007669"/>
    <property type="project" value="InterPro"/>
</dbReference>
<dbReference type="AlphaFoldDB" id="A0A2A8D342"/>
<evidence type="ECO:0000256" key="7">
    <source>
        <dbReference type="HAMAP-Rule" id="MF_01331"/>
    </source>
</evidence>
<dbReference type="InterPro" id="IPR047867">
    <property type="entry name" value="Ribosomal_uL22_bac/org-type"/>
</dbReference>
<dbReference type="OrthoDB" id="9805969at2"/>
<gene>
    <name evidence="7" type="primary">rplV</name>
    <name evidence="11" type="ORF">CRI94_03565</name>
</gene>
<reference evidence="11 12" key="1">
    <citation type="submission" date="2017-10" db="EMBL/GenBank/DDBJ databases">
        <title>Draft genome of Longibacter Salinarum.</title>
        <authorList>
            <person name="Goh K.M."/>
            <person name="Shamsir M.S."/>
            <person name="Lim S.W."/>
        </authorList>
    </citation>
    <scope>NUCLEOTIDE SEQUENCE [LARGE SCALE GENOMIC DNA]</scope>
    <source>
        <strain evidence="11 12">KCTC 52045</strain>
    </source>
</reference>
<proteinExistence type="inferred from homology"/>
<dbReference type="EMBL" id="PDEQ01000001">
    <property type="protein sequence ID" value="PEN15365.1"/>
    <property type="molecule type" value="Genomic_DNA"/>
</dbReference>
<dbReference type="InterPro" id="IPR018260">
    <property type="entry name" value="Ribosomal_uL22_CS"/>
</dbReference>
<dbReference type="Proteomes" id="UP000220102">
    <property type="component" value="Unassembled WGS sequence"/>
</dbReference>
<comment type="similarity">
    <text evidence="1 7 8">Belongs to the universal ribosomal protein uL22 family.</text>
</comment>
<evidence type="ECO:0000256" key="9">
    <source>
        <dbReference type="RuleBase" id="RU004006"/>
    </source>
</evidence>